<protein>
    <submittedName>
        <fullName evidence="1">Uncharacterized protein</fullName>
    </submittedName>
</protein>
<keyword evidence="2" id="KW-1185">Reference proteome</keyword>
<dbReference type="RefSeq" id="WP_143134153.1">
    <property type="nucleotide sequence ID" value="NZ_BOMT01000107.1"/>
</dbReference>
<proteinExistence type="predicted"/>
<dbReference type="Proteomes" id="UP000199645">
    <property type="component" value="Unassembled WGS sequence"/>
</dbReference>
<evidence type="ECO:0000313" key="2">
    <source>
        <dbReference type="Proteomes" id="UP000199645"/>
    </source>
</evidence>
<sequence>MTVSVQLAGAGRVLARVVREGFQAYDAVIHLSGAGRPDCQGHDITEASLRLDGYPAGVLALHHERPLTAAQRQLLTDVAVQVGRLLSGDHPADDRFYTLMARASRAACA</sequence>
<gene>
    <name evidence="1" type="ORF">SAMN05421541_12653</name>
</gene>
<dbReference type="STRING" id="35752.SAMN05421541_12653"/>
<accession>A0A1I2M5V8</accession>
<evidence type="ECO:0000313" key="1">
    <source>
        <dbReference type="EMBL" id="SFF86250.1"/>
    </source>
</evidence>
<organism evidence="1 2">
    <name type="scientific">Actinoplanes philippinensis</name>
    <dbReference type="NCBI Taxonomy" id="35752"/>
    <lineage>
        <taxon>Bacteria</taxon>
        <taxon>Bacillati</taxon>
        <taxon>Actinomycetota</taxon>
        <taxon>Actinomycetes</taxon>
        <taxon>Micromonosporales</taxon>
        <taxon>Micromonosporaceae</taxon>
        <taxon>Actinoplanes</taxon>
    </lineage>
</organism>
<reference evidence="1 2" key="1">
    <citation type="submission" date="2016-10" db="EMBL/GenBank/DDBJ databases">
        <authorList>
            <person name="de Groot N.N."/>
        </authorList>
    </citation>
    <scope>NUCLEOTIDE SEQUENCE [LARGE SCALE GENOMIC DNA]</scope>
    <source>
        <strain evidence="1 2">DSM 43019</strain>
    </source>
</reference>
<dbReference type="EMBL" id="FONV01000026">
    <property type="protein sequence ID" value="SFF86250.1"/>
    <property type="molecule type" value="Genomic_DNA"/>
</dbReference>
<dbReference type="AlphaFoldDB" id="A0A1I2M5V8"/>
<name>A0A1I2M5V8_9ACTN</name>